<keyword evidence="1" id="KW-0812">Transmembrane</keyword>
<feature type="transmembrane region" description="Helical" evidence="1">
    <location>
        <begin position="50"/>
        <end position="70"/>
    </location>
</feature>
<dbReference type="InterPro" id="IPR018729">
    <property type="entry name" value="DUF2269_transmembrane"/>
</dbReference>
<comment type="caution">
    <text evidence="2">The sequence shown here is derived from an EMBL/GenBank/DDBJ whole genome shotgun (WGS) entry which is preliminary data.</text>
</comment>
<evidence type="ECO:0000313" key="3">
    <source>
        <dbReference type="Proteomes" id="UP001597362"/>
    </source>
</evidence>
<dbReference type="Pfam" id="PF10027">
    <property type="entry name" value="DUF2269"/>
    <property type="match status" value="1"/>
</dbReference>
<evidence type="ECO:0000313" key="2">
    <source>
        <dbReference type="EMBL" id="MFD2118065.1"/>
    </source>
</evidence>
<organism evidence="2 3">
    <name type="scientific">Paenibacillus yanchengensis</name>
    <dbReference type="NCBI Taxonomy" id="2035833"/>
    <lineage>
        <taxon>Bacteria</taxon>
        <taxon>Bacillati</taxon>
        <taxon>Bacillota</taxon>
        <taxon>Bacilli</taxon>
        <taxon>Bacillales</taxon>
        <taxon>Paenibacillaceae</taxon>
        <taxon>Paenibacillus</taxon>
    </lineage>
</organism>
<dbReference type="EMBL" id="JBHUHO010000049">
    <property type="protein sequence ID" value="MFD2118065.1"/>
    <property type="molecule type" value="Genomic_DNA"/>
</dbReference>
<proteinExistence type="predicted"/>
<dbReference type="Proteomes" id="UP001597362">
    <property type="component" value="Unassembled WGS sequence"/>
</dbReference>
<keyword evidence="3" id="KW-1185">Reference proteome</keyword>
<accession>A0ABW4YQR6</accession>
<evidence type="ECO:0000256" key="1">
    <source>
        <dbReference type="SAM" id="Phobius"/>
    </source>
</evidence>
<reference evidence="3" key="1">
    <citation type="journal article" date="2019" name="Int. J. Syst. Evol. Microbiol.">
        <title>The Global Catalogue of Microorganisms (GCM) 10K type strain sequencing project: providing services to taxonomists for standard genome sequencing and annotation.</title>
        <authorList>
            <consortium name="The Broad Institute Genomics Platform"/>
            <consortium name="The Broad Institute Genome Sequencing Center for Infectious Disease"/>
            <person name="Wu L."/>
            <person name="Ma J."/>
        </authorList>
    </citation>
    <scope>NUCLEOTIDE SEQUENCE [LARGE SCALE GENOMIC DNA]</scope>
    <source>
        <strain evidence="3">GH52</strain>
    </source>
</reference>
<name>A0ABW4YQR6_9BACL</name>
<gene>
    <name evidence="2" type="ORF">ACFSJH_20400</name>
</gene>
<sequence>MTLYGILVLVHVLSAILGMGPGFVMTYIAMKATTMTELKHAYYLRHRLHIFVMIGGTLLLITGLAMGFINRYLFSAGWYVTSLLLFLVALAFGPFVLSPRSRPIKQLLHEHNGEQIPQQYFPLSQRLFFYEHIINIIFLIIIVLMVMKPF</sequence>
<keyword evidence="1" id="KW-0472">Membrane</keyword>
<dbReference type="RefSeq" id="WP_377775614.1">
    <property type="nucleotide sequence ID" value="NZ_JBHUHO010000049.1"/>
</dbReference>
<feature type="transmembrane region" description="Helical" evidence="1">
    <location>
        <begin position="6"/>
        <end position="29"/>
    </location>
</feature>
<feature type="transmembrane region" description="Helical" evidence="1">
    <location>
        <begin position="76"/>
        <end position="97"/>
    </location>
</feature>
<keyword evidence="1" id="KW-1133">Transmembrane helix</keyword>
<feature type="transmembrane region" description="Helical" evidence="1">
    <location>
        <begin position="127"/>
        <end position="147"/>
    </location>
</feature>
<protein>
    <submittedName>
        <fullName evidence="2">DUF2269 family protein</fullName>
    </submittedName>
</protein>